<sequence length="259" mass="29668">MDLEKLHAIGKDMGLDGAALQEWVDAQRVIERELRAQARVDQREKLELEEKRLQAEERVLQLKLKLQEANANERESPQHPMVRRVRRVKQAGRRKSDKRRVCCRPLKLPRRRDQKKGYVVLQDGETIPIVNTTSTCTPTVSDIGTLPVVKGFLEGKSVTVLRDTGCNTVVVREALEYCLQSKDQNTSLNSRMKQPMQTGGRQVRTTLPTASRRTDGRQNTQVPKDSSCRFSKPKTKRDFRVNELPLHRELPDARPPACR</sequence>
<proteinExistence type="predicted"/>
<dbReference type="AlphaFoldDB" id="A0A9D4PXN2"/>
<feature type="compositionally biased region" description="Polar residues" evidence="2">
    <location>
        <begin position="190"/>
        <end position="224"/>
    </location>
</feature>
<comment type="caution">
    <text evidence="3">The sequence shown here is derived from an EMBL/GenBank/DDBJ whole genome shotgun (WGS) entry which is preliminary data.</text>
</comment>
<keyword evidence="4" id="KW-1185">Reference proteome</keyword>
<gene>
    <name evidence="3" type="ORF">HPB52_020052</name>
</gene>
<reference evidence="3" key="1">
    <citation type="journal article" date="2020" name="Cell">
        <title>Large-Scale Comparative Analyses of Tick Genomes Elucidate Their Genetic Diversity and Vector Capacities.</title>
        <authorList>
            <consortium name="Tick Genome and Microbiome Consortium (TIGMIC)"/>
            <person name="Jia N."/>
            <person name="Wang J."/>
            <person name="Shi W."/>
            <person name="Du L."/>
            <person name="Sun Y."/>
            <person name="Zhan W."/>
            <person name="Jiang J.F."/>
            <person name="Wang Q."/>
            <person name="Zhang B."/>
            <person name="Ji P."/>
            <person name="Bell-Sakyi L."/>
            <person name="Cui X.M."/>
            <person name="Yuan T.T."/>
            <person name="Jiang B.G."/>
            <person name="Yang W.F."/>
            <person name="Lam T.T."/>
            <person name="Chang Q.C."/>
            <person name="Ding S.J."/>
            <person name="Wang X.J."/>
            <person name="Zhu J.G."/>
            <person name="Ruan X.D."/>
            <person name="Zhao L."/>
            <person name="Wei J.T."/>
            <person name="Ye R.Z."/>
            <person name="Que T.C."/>
            <person name="Du C.H."/>
            <person name="Zhou Y.H."/>
            <person name="Cheng J.X."/>
            <person name="Dai P.F."/>
            <person name="Guo W.B."/>
            <person name="Han X.H."/>
            <person name="Huang E.J."/>
            <person name="Li L.F."/>
            <person name="Wei W."/>
            <person name="Gao Y.C."/>
            <person name="Liu J.Z."/>
            <person name="Shao H.Z."/>
            <person name="Wang X."/>
            <person name="Wang C.C."/>
            <person name="Yang T.C."/>
            <person name="Huo Q.B."/>
            <person name="Li W."/>
            <person name="Chen H.Y."/>
            <person name="Chen S.E."/>
            <person name="Zhou L.G."/>
            <person name="Ni X.B."/>
            <person name="Tian J.H."/>
            <person name="Sheng Y."/>
            <person name="Liu T."/>
            <person name="Pan Y.S."/>
            <person name="Xia L.Y."/>
            <person name="Li J."/>
            <person name="Zhao F."/>
            <person name="Cao W.C."/>
        </authorList>
    </citation>
    <scope>NUCLEOTIDE SEQUENCE</scope>
    <source>
        <strain evidence="3">Rsan-2018</strain>
    </source>
</reference>
<protein>
    <submittedName>
        <fullName evidence="3">Uncharacterized protein</fullName>
    </submittedName>
</protein>
<feature type="region of interest" description="Disordered" evidence="2">
    <location>
        <begin position="190"/>
        <end position="237"/>
    </location>
</feature>
<feature type="coiled-coil region" evidence="1">
    <location>
        <begin position="31"/>
        <end position="72"/>
    </location>
</feature>
<evidence type="ECO:0000313" key="4">
    <source>
        <dbReference type="Proteomes" id="UP000821837"/>
    </source>
</evidence>
<reference evidence="3" key="2">
    <citation type="submission" date="2021-09" db="EMBL/GenBank/DDBJ databases">
        <authorList>
            <person name="Jia N."/>
            <person name="Wang J."/>
            <person name="Shi W."/>
            <person name="Du L."/>
            <person name="Sun Y."/>
            <person name="Zhan W."/>
            <person name="Jiang J."/>
            <person name="Wang Q."/>
            <person name="Zhang B."/>
            <person name="Ji P."/>
            <person name="Sakyi L.B."/>
            <person name="Cui X."/>
            <person name="Yuan T."/>
            <person name="Jiang B."/>
            <person name="Yang W."/>
            <person name="Lam T.T.-Y."/>
            <person name="Chang Q."/>
            <person name="Ding S."/>
            <person name="Wang X."/>
            <person name="Zhu J."/>
            <person name="Ruan X."/>
            <person name="Zhao L."/>
            <person name="Wei J."/>
            <person name="Que T."/>
            <person name="Du C."/>
            <person name="Cheng J."/>
            <person name="Dai P."/>
            <person name="Han X."/>
            <person name="Huang E."/>
            <person name="Gao Y."/>
            <person name="Liu J."/>
            <person name="Shao H."/>
            <person name="Ye R."/>
            <person name="Li L."/>
            <person name="Wei W."/>
            <person name="Wang X."/>
            <person name="Wang C."/>
            <person name="Huo Q."/>
            <person name="Li W."/>
            <person name="Guo W."/>
            <person name="Chen H."/>
            <person name="Chen S."/>
            <person name="Zhou L."/>
            <person name="Zhou L."/>
            <person name="Ni X."/>
            <person name="Tian J."/>
            <person name="Zhou Y."/>
            <person name="Sheng Y."/>
            <person name="Liu T."/>
            <person name="Pan Y."/>
            <person name="Xia L."/>
            <person name="Li J."/>
            <person name="Zhao F."/>
            <person name="Cao W."/>
        </authorList>
    </citation>
    <scope>NUCLEOTIDE SEQUENCE</scope>
    <source>
        <strain evidence="3">Rsan-2018</strain>
        <tissue evidence="3">Larvae</tissue>
    </source>
</reference>
<dbReference type="EMBL" id="JABSTV010001250">
    <property type="protein sequence ID" value="KAH7957556.1"/>
    <property type="molecule type" value="Genomic_DNA"/>
</dbReference>
<dbReference type="Proteomes" id="UP000821837">
    <property type="component" value="Unassembled WGS sequence"/>
</dbReference>
<name>A0A9D4PXN2_RHISA</name>
<organism evidence="3 4">
    <name type="scientific">Rhipicephalus sanguineus</name>
    <name type="common">Brown dog tick</name>
    <name type="synonym">Ixodes sanguineus</name>
    <dbReference type="NCBI Taxonomy" id="34632"/>
    <lineage>
        <taxon>Eukaryota</taxon>
        <taxon>Metazoa</taxon>
        <taxon>Ecdysozoa</taxon>
        <taxon>Arthropoda</taxon>
        <taxon>Chelicerata</taxon>
        <taxon>Arachnida</taxon>
        <taxon>Acari</taxon>
        <taxon>Parasitiformes</taxon>
        <taxon>Ixodida</taxon>
        <taxon>Ixodoidea</taxon>
        <taxon>Ixodidae</taxon>
        <taxon>Rhipicephalinae</taxon>
        <taxon>Rhipicephalus</taxon>
        <taxon>Rhipicephalus</taxon>
    </lineage>
</organism>
<evidence type="ECO:0000256" key="1">
    <source>
        <dbReference type="SAM" id="Coils"/>
    </source>
</evidence>
<evidence type="ECO:0000256" key="2">
    <source>
        <dbReference type="SAM" id="MobiDB-lite"/>
    </source>
</evidence>
<dbReference type="VEuPathDB" id="VectorBase:RSAN_028908"/>
<accession>A0A9D4PXN2</accession>
<keyword evidence="1" id="KW-0175">Coiled coil</keyword>
<evidence type="ECO:0000313" key="3">
    <source>
        <dbReference type="EMBL" id="KAH7957556.1"/>
    </source>
</evidence>